<dbReference type="RefSeq" id="WP_132691939.1">
    <property type="nucleotide sequence ID" value="NZ_SMFT01000005.1"/>
</dbReference>
<feature type="transmembrane region" description="Helical" evidence="4">
    <location>
        <begin position="674"/>
        <end position="697"/>
    </location>
</feature>
<feature type="transmembrane region" description="Helical" evidence="4">
    <location>
        <begin position="561"/>
        <end position="582"/>
    </location>
</feature>
<dbReference type="InterPro" id="IPR010090">
    <property type="entry name" value="Phage_tape_meas"/>
</dbReference>
<feature type="coiled-coil region" evidence="2">
    <location>
        <begin position="30"/>
        <end position="96"/>
    </location>
</feature>
<dbReference type="Pfam" id="PF10145">
    <property type="entry name" value="PhageMin_Tail"/>
    <property type="match status" value="1"/>
</dbReference>
<evidence type="ECO:0000259" key="5">
    <source>
        <dbReference type="Pfam" id="PF10145"/>
    </source>
</evidence>
<keyword evidence="1" id="KW-1188">Viral release from host cell</keyword>
<evidence type="ECO:0000256" key="2">
    <source>
        <dbReference type="SAM" id="Coils"/>
    </source>
</evidence>
<evidence type="ECO:0000313" key="6">
    <source>
        <dbReference type="EMBL" id="TCJ95963.1"/>
    </source>
</evidence>
<name>A0A4R1FMY8_9PAST</name>
<comment type="caution">
    <text evidence="6">The sequence shown here is derived from an EMBL/GenBank/DDBJ whole genome shotgun (WGS) entry which is preliminary data.</text>
</comment>
<dbReference type="PANTHER" id="PTHR37813">
    <property type="entry name" value="FELS-2 PROPHAGE PROTEIN"/>
    <property type="match status" value="1"/>
</dbReference>
<dbReference type="EMBL" id="SMFT01000005">
    <property type="protein sequence ID" value="TCJ95963.1"/>
    <property type="molecule type" value="Genomic_DNA"/>
</dbReference>
<dbReference type="AlphaFoldDB" id="A0A4R1FMY8"/>
<protein>
    <submittedName>
        <fullName evidence="6">TP901 family phage tail tape measure protein</fullName>
    </submittedName>
</protein>
<feature type="domain" description="Phage tail tape measure protein" evidence="5">
    <location>
        <begin position="187"/>
        <end position="382"/>
    </location>
</feature>
<sequence length="982" mass="108256">MANELAIGLVIGAAIQGSFQAAFGKAQQTVERLGKSLHSAHQRNNKLNNQIERSQRRQRELWLKIYQAQRNNAPNLDQLKRRYEQIKKSLAAARQEQLRFNAAIVQSEKSQQRLSKAISRQQEHLQKRQALRGSMVETGAHGMAVAMPIWKSVKTFIEQEESANNLKIAMMKADGTFGEFEQIAKIAGDLGRDLPGTRKDFYDLARALKNQGIRDDTLLNGGLQTSAKLNVLLDMDQASGGEFFAKMLEAHDLSEKDIDLVADDLQKAMFAAGMNKEQMYGAMSYYASNVRSMKLTGRENTQKIFAIEGLAAQQGMEGTSFGTGFSTMLDRMNKGPKMLAEAKKGMKAEAADIMDKSGVAFEFWDKKGNFKGINGMMAELEKLDIIRQKFGDEGAGLVAEGLFGVEGKRLALLLAEKGQKGLDEFLAKMQEQATLEERIAQKTSTLASALEQLGGVWESTVGSFGSAFAQDIKRFANEAQVFIENRLTPWIEQNKGLIKTVAGVIGGLLAMKLGILGIGYAVNLAISPFISLWTIGSKINAVFNLMRLAHASGQFAKVSKAALFLSKGIGLVKVAVVALGRALMTNPIGLVITAIGIAAFVIYQYWEPIKGFFSQLWEKVKNIFSQFWQFACNLWNGITGIWSAVWDGVSNYFSGIWQTIQALFSGNFSVLGDLILAFNPLSLFTTVFSSVLSYFGINLPNEFTNFGKNIIDGLVNGIKNTWESAKNVVAELGSGIKNWFAEKLGIHSPSRVFMGFGENTVQGLAIGLSQTAGQAIGVVDKLSDNMQSAISTPIIAPALEMTQLASKAIEPALKPMPPTVPAKITQTRPSKATKRLPQVVEAQPVFSTNMAMTAPQSGGFWSNLWQKTKDFGKSLVDWFRPTQTLARTQDWRTPSFNPKGSETSQGHYRSLRQQYQQRQANSAGQQGITIHFNPTIQLNGNQDKAGILNDLQQGLNLSLRELEELIIRTMNHYQDGRRRRAY</sequence>
<organism evidence="6 7">
    <name type="scientific">Volucribacter psittacicida</name>
    <dbReference type="NCBI Taxonomy" id="203482"/>
    <lineage>
        <taxon>Bacteria</taxon>
        <taxon>Pseudomonadati</taxon>
        <taxon>Pseudomonadota</taxon>
        <taxon>Gammaproteobacteria</taxon>
        <taxon>Pasteurellales</taxon>
        <taxon>Pasteurellaceae</taxon>
        <taxon>Volucribacter</taxon>
    </lineage>
</organism>
<gene>
    <name evidence="6" type="ORF">EV694_1966</name>
</gene>
<keyword evidence="4" id="KW-0812">Transmembrane</keyword>
<evidence type="ECO:0000256" key="3">
    <source>
        <dbReference type="SAM" id="MobiDB-lite"/>
    </source>
</evidence>
<keyword evidence="4" id="KW-1133">Transmembrane helix</keyword>
<dbReference type="OrthoDB" id="8019720at2"/>
<keyword evidence="7" id="KW-1185">Reference proteome</keyword>
<evidence type="ECO:0000256" key="4">
    <source>
        <dbReference type="SAM" id="Phobius"/>
    </source>
</evidence>
<keyword evidence="2" id="KW-0175">Coiled coil</keyword>
<dbReference type="Proteomes" id="UP000294702">
    <property type="component" value="Unassembled WGS sequence"/>
</dbReference>
<accession>A0A4R1FMY8</accession>
<keyword evidence="4" id="KW-0472">Membrane</keyword>
<feature type="transmembrane region" description="Helical" evidence="4">
    <location>
        <begin position="627"/>
        <end position="645"/>
    </location>
</feature>
<feature type="compositionally biased region" description="Polar residues" evidence="3">
    <location>
        <begin position="889"/>
        <end position="907"/>
    </location>
</feature>
<dbReference type="PANTHER" id="PTHR37813:SF1">
    <property type="entry name" value="FELS-2 PROPHAGE PROTEIN"/>
    <property type="match status" value="1"/>
</dbReference>
<reference evidence="6 7" key="1">
    <citation type="submission" date="2019-03" db="EMBL/GenBank/DDBJ databases">
        <title>Genomic Encyclopedia of Type Strains, Phase IV (KMG-IV): sequencing the most valuable type-strain genomes for metagenomic binning, comparative biology and taxonomic classification.</title>
        <authorList>
            <person name="Goeker M."/>
        </authorList>
    </citation>
    <scope>NUCLEOTIDE SEQUENCE [LARGE SCALE GENOMIC DNA]</scope>
    <source>
        <strain evidence="6 7">DSM 15534</strain>
    </source>
</reference>
<dbReference type="NCBIfam" id="TIGR01760">
    <property type="entry name" value="tape_meas_TP901"/>
    <property type="match status" value="1"/>
</dbReference>
<evidence type="ECO:0000313" key="7">
    <source>
        <dbReference type="Proteomes" id="UP000294702"/>
    </source>
</evidence>
<feature type="region of interest" description="Disordered" evidence="3">
    <location>
        <begin position="889"/>
        <end position="909"/>
    </location>
</feature>
<evidence type="ECO:0000256" key="1">
    <source>
        <dbReference type="ARBA" id="ARBA00022612"/>
    </source>
</evidence>
<feature type="transmembrane region" description="Helical" evidence="4">
    <location>
        <begin position="588"/>
        <end position="606"/>
    </location>
</feature>
<proteinExistence type="predicted"/>